<evidence type="ECO:0000313" key="2">
    <source>
        <dbReference type="Proteomes" id="UP000199286"/>
    </source>
</evidence>
<dbReference type="AlphaFoldDB" id="A0A1H3KS89"/>
<dbReference type="RefSeq" id="WP_089883837.1">
    <property type="nucleotide sequence ID" value="NZ_FNPF01000010.1"/>
</dbReference>
<dbReference type="STRING" id="321339.SAMN05444340_11077"/>
<organism evidence="1 2">
    <name type="scientific">Citreimonas salinaria</name>
    <dbReference type="NCBI Taxonomy" id="321339"/>
    <lineage>
        <taxon>Bacteria</taxon>
        <taxon>Pseudomonadati</taxon>
        <taxon>Pseudomonadota</taxon>
        <taxon>Alphaproteobacteria</taxon>
        <taxon>Rhodobacterales</taxon>
        <taxon>Roseobacteraceae</taxon>
        <taxon>Citreimonas</taxon>
    </lineage>
</organism>
<evidence type="ECO:0008006" key="3">
    <source>
        <dbReference type="Google" id="ProtNLM"/>
    </source>
</evidence>
<dbReference type="OrthoDB" id="7353918at2"/>
<gene>
    <name evidence="1" type="ORF">SAMN05444340_11077</name>
</gene>
<keyword evidence="2" id="KW-1185">Reference proteome</keyword>
<dbReference type="Pfam" id="PF06252">
    <property type="entry name" value="GemA"/>
    <property type="match status" value="1"/>
</dbReference>
<protein>
    <recommendedName>
        <fullName evidence="3">Mu-like prophage protein gp16</fullName>
    </recommendedName>
</protein>
<name>A0A1H3KS89_9RHOB</name>
<reference evidence="1 2" key="1">
    <citation type="submission" date="2016-10" db="EMBL/GenBank/DDBJ databases">
        <authorList>
            <person name="de Groot N.N."/>
        </authorList>
    </citation>
    <scope>NUCLEOTIDE SEQUENCE [LARGE SCALE GENOMIC DNA]</scope>
    <source>
        <strain evidence="1 2">DSM 26880</strain>
    </source>
</reference>
<evidence type="ECO:0000313" key="1">
    <source>
        <dbReference type="EMBL" id="SDY54981.1"/>
    </source>
</evidence>
<dbReference type="InterPro" id="IPR009363">
    <property type="entry name" value="Phage_Mu_Gp16"/>
</dbReference>
<accession>A0A1H3KS89</accession>
<proteinExistence type="predicted"/>
<sequence length="147" mass="16459">MTASIRLIHVACRELSIDADTRRTMQERLTGKASLKDMSQPELEVILGALKGRGFKPKGGRRAKAPRGDLRLVHVLWRALGDAGQLERPDRAGLNAFVRSRFEKAWGSVPADIDMLRDADKIDAVIQALRAWIDRAGIEFDWSGVRR</sequence>
<dbReference type="EMBL" id="FNPF01000010">
    <property type="protein sequence ID" value="SDY54981.1"/>
    <property type="molecule type" value="Genomic_DNA"/>
</dbReference>
<dbReference type="Proteomes" id="UP000199286">
    <property type="component" value="Unassembled WGS sequence"/>
</dbReference>